<proteinExistence type="predicted"/>
<dbReference type="Gene3D" id="3.10.450.10">
    <property type="match status" value="1"/>
</dbReference>
<dbReference type="Pfam" id="PF00666">
    <property type="entry name" value="Cathelicidins"/>
    <property type="match status" value="1"/>
</dbReference>
<organism evidence="1">
    <name type="scientific">Anguilla anguilla</name>
    <name type="common">European freshwater eel</name>
    <name type="synonym">Muraena anguilla</name>
    <dbReference type="NCBI Taxonomy" id="7936"/>
    <lineage>
        <taxon>Eukaryota</taxon>
        <taxon>Metazoa</taxon>
        <taxon>Chordata</taxon>
        <taxon>Craniata</taxon>
        <taxon>Vertebrata</taxon>
        <taxon>Euteleostomi</taxon>
        <taxon>Actinopterygii</taxon>
        <taxon>Neopterygii</taxon>
        <taxon>Teleostei</taxon>
        <taxon>Anguilliformes</taxon>
        <taxon>Anguillidae</taxon>
        <taxon>Anguilla</taxon>
    </lineage>
</organism>
<sequence>MFEPGDGSVMMKSITFTLKETVCPKSEDYPKGRVCTSRKMGSLKKCSSTATVLKSQPRTGQHL</sequence>
<protein>
    <submittedName>
        <fullName evidence="1">Uncharacterized protein</fullName>
    </submittedName>
</protein>
<reference evidence="1" key="2">
    <citation type="journal article" date="2015" name="Fish Shellfish Immunol.">
        <title>Early steps in the European eel (Anguilla anguilla)-Vibrio vulnificus interaction in the gills: Role of the RtxA13 toxin.</title>
        <authorList>
            <person name="Callol A."/>
            <person name="Pajuelo D."/>
            <person name="Ebbesson L."/>
            <person name="Teles M."/>
            <person name="MacKenzie S."/>
            <person name="Amaro C."/>
        </authorList>
    </citation>
    <scope>NUCLEOTIDE SEQUENCE</scope>
</reference>
<reference evidence="1" key="1">
    <citation type="submission" date="2014-11" db="EMBL/GenBank/DDBJ databases">
        <authorList>
            <person name="Amaro Gonzalez C."/>
        </authorList>
    </citation>
    <scope>NUCLEOTIDE SEQUENCE</scope>
</reference>
<dbReference type="InterPro" id="IPR046350">
    <property type="entry name" value="Cystatin_sf"/>
</dbReference>
<dbReference type="AlphaFoldDB" id="A0A0E9P8K8"/>
<name>A0A0E9P8K8_ANGAN</name>
<accession>A0A0E9P8K8</accession>
<dbReference type="EMBL" id="GBXM01108359">
    <property type="protein sequence ID" value="JAH00218.1"/>
    <property type="molecule type" value="Transcribed_RNA"/>
</dbReference>
<evidence type="ECO:0000313" key="1">
    <source>
        <dbReference type="EMBL" id="JAH00218.1"/>
    </source>
</evidence>
<dbReference type="SUPFAM" id="SSF54403">
    <property type="entry name" value="Cystatin/monellin"/>
    <property type="match status" value="1"/>
</dbReference>